<feature type="region of interest" description="Disordered" evidence="2">
    <location>
        <begin position="51"/>
        <end position="96"/>
    </location>
</feature>
<dbReference type="AlphaFoldDB" id="A0A914HLZ7"/>
<evidence type="ECO:0000256" key="2">
    <source>
        <dbReference type="SAM" id="MobiDB-lite"/>
    </source>
</evidence>
<feature type="compositionally biased region" description="Gly residues" evidence="2">
    <location>
        <begin position="321"/>
        <end position="337"/>
    </location>
</feature>
<evidence type="ECO:0000313" key="3">
    <source>
        <dbReference type="Proteomes" id="UP000887572"/>
    </source>
</evidence>
<reference evidence="4" key="1">
    <citation type="submission" date="2022-11" db="UniProtKB">
        <authorList>
            <consortium name="WormBaseParasite"/>
        </authorList>
    </citation>
    <scope>IDENTIFICATION</scope>
</reference>
<feature type="compositionally biased region" description="Basic and acidic residues" evidence="2">
    <location>
        <begin position="51"/>
        <end position="82"/>
    </location>
</feature>
<dbReference type="WBParaSite" id="Gr19_v10_g1800.t1">
    <property type="protein sequence ID" value="Gr19_v10_g1800.t1"/>
    <property type="gene ID" value="Gr19_v10_g1800"/>
</dbReference>
<dbReference type="Proteomes" id="UP000887572">
    <property type="component" value="Unplaced"/>
</dbReference>
<accession>A0A914HLZ7</accession>
<feature type="compositionally biased region" description="Basic and acidic residues" evidence="2">
    <location>
        <begin position="1"/>
        <end position="15"/>
    </location>
</feature>
<evidence type="ECO:0000256" key="1">
    <source>
        <dbReference type="SAM" id="Coils"/>
    </source>
</evidence>
<feature type="compositionally biased region" description="Basic and acidic residues" evidence="2">
    <location>
        <begin position="138"/>
        <end position="178"/>
    </location>
</feature>
<sequence>MSTSDRQKMEKKAGEETISVENQPIIEKKEEINPSQQKLIDEVDALRRELTKMKKENEKRAKNDEVKKAEQKEDRKETENETRMTTAAQKEVEKRSQNIEDEVILDIEYEELLFNSPPKGAEVEAKSFWESTLNKSKSRTEFERMQHTKKGEKPTDAARLIKNEIRSAESDIKEKEADSIPPEGKKRKWQTVKSELDIPKYEMEERNRLMFLGRTPPTFPTALGNSPGEERKLFLKSEHEQNPNEVKEIIDRLLNVREKASQAADEAQLAMRSIEKLFGLKEKREKRGAIHGENYLRNANESFGYSWFGHDSRWKTRGGLRGRGQWRGNGAGRGGRGNWRDQIDEWGPGTSQSAEDYSKMAGWA</sequence>
<keyword evidence="3" id="KW-1185">Reference proteome</keyword>
<feature type="region of interest" description="Disordered" evidence="2">
    <location>
        <begin position="1"/>
        <end position="29"/>
    </location>
</feature>
<feature type="region of interest" description="Disordered" evidence="2">
    <location>
        <begin position="134"/>
        <end position="188"/>
    </location>
</feature>
<feature type="region of interest" description="Disordered" evidence="2">
    <location>
        <begin position="318"/>
        <end position="364"/>
    </location>
</feature>
<proteinExistence type="predicted"/>
<keyword evidence="1" id="KW-0175">Coiled coil</keyword>
<protein>
    <submittedName>
        <fullName evidence="4">Uncharacterized protein</fullName>
    </submittedName>
</protein>
<name>A0A914HLZ7_GLORO</name>
<feature type="coiled-coil region" evidence="1">
    <location>
        <begin position="250"/>
        <end position="277"/>
    </location>
</feature>
<organism evidence="3 4">
    <name type="scientific">Globodera rostochiensis</name>
    <name type="common">Golden nematode worm</name>
    <name type="synonym">Heterodera rostochiensis</name>
    <dbReference type="NCBI Taxonomy" id="31243"/>
    <lineage>
        <taxon>Eukaryota</taxon>
        <taxon>Metazoa</taxon>
        <taxon>Ecdysozoa</taxon>
        <taxon>Nematoda</taxon>
        <taxon>Chromadorea</taxon>
        <taxon>Rhabditida</taxon>
        <taxon>Tylenchina</taxon>
        <taxon>Tylenchomorpha</taxon>
        <taxon>Tylenchoidea</taxon>
        <taxon>Heteroderidae</taxon>
        <taxon>Heteroderinae</taxon>
        <taxon>Globodera</taxon>
    </lineage>
</organism>
<evidence type="ECO:0000313" key="4">
    <source>
        <dbReference type="WBParaSite" id="Gr19_v10_g1800.t1"/>
    </source>
</evidence>